<keyword evidence="2" id="KW-1185">Reference proteome</keyword>
<accession>A0ACC2M3Q4</accession>
<sequence>MVFCRRTQDPQEIEALTWDNDTPGDADKDVEELYWPCNMVGLDHDNSDEEQNEDEDKAESSSMSEPSNSTSSESSEIATTDSEEIFLCFPEVQEVGKGTRSGLDYHKNCDTNVNQGKATKPTERNVKSGGLPSL</sequence>
<proteinExistence type="predicted"/>
<name>A0ACC2M3Q4_PERAE</name>
<dbReference type="EMBL" id="CM056813">
    <property type="protein sequence ID" value="KAJ8639827.1"/>
    <property type="molecule type" value="Genomic_DNA"/>
</dbReference>
<protein>
    <submittedName>
        <fullName evidence="1">Uncharacterized protein</fullName>
    </submittedName>
</protein>
<gene>
    <name evidence="1" type="ORF">MRB53_016521</name>
</gene>
<organism evidence="1 2">
    <name type="scientific">Persea americana</name>
    <name type="common">Avocado</name>
    <dbReference type="NCBI Taxonomy" id="3435"/>
    <lineage>
        <taxon>Eukaryota</taxon>
        <taxon>Viridiplantae</taxon>
        <taxon>Streptophyta</taxon>
        <taxon>Embryophyta</taxon>
        <taxon>Tracheophyta</taxon>
        <taxon>Spermatophyta</taxon>
        <taxon>Magnoliopsida</taxon>
        <taxon>Magnoliidae</taxon>
        <taxon>Laurales</taxon>
        <taxon>Lauraceae</taxon>
        <taxon>Persea</taxon>
    </lineage>
</organism>
<dbReference type="Proteomes" id="UP001234297">
    <property type="component" value="Chromosome 5"/>
</dbReference>
<comment type="caution">
    <text evidence="1">The sequence shown here is derived from an EMBL/GenBank/DDBJ whole genome shotgun (WGS) entry which is preliminary data.</text>
</comment>
<evidence type="ECO:0000313" key="2">
    <source>
        <dbReference type="Proteomes" id="UP001234297"/>
    </source>
</evidence>
<reference evidence="1 2" key="1">
    <citation type="journal article" date="2022" name="Hortic Res">
        <title>A haplotype resolved chromosomal level avocado genome allows analysis of novel avocado genes.</title>
        <authorList>
            <person name="Nath O."/>
            <person name="Fletcher S.J."/>
            <person name="Hayward A."/>
            <person name="Shaw L.M."/>
            <person name="Masouleh A.K."/>
            <person name="Furtado A."/>
            <person name="Henry R.J."/>
            <person name="Mitter N."/>
        </authorList>
    </citation>
    <scope>NUCLEOTIDE SEQUENCE [LARGE SCALE GENOMIC DNA]</scope>
    <source>
        <strain evidence="2">cv. Hass</strain>
    </source>
</reference>
<evidence type="ECO:0000313" key="1">
    <source>
        <dbReference type="EMBL" id="KAJ8639827.1"/>
    </source>
</evidence>